<comment type="caution">
    <text evidence="2">The sequence shown here is derived from an EMBL/GenBank/DDBJ whole genome shotgun (WGS) entry which is preliminary data.</text>
</comment>
<accession>A0A9X3IL77</accession>
<reference evidence="2" key="1">
    <citation type="submission" date="2022-11" db="EMBL/GenBank/DDBJ databases">
        <title>Biodiversity and phylogenetic relationships of bacteria.</title>
        <authorList>
            <person name="Machado R.A.R."/>
            <person name="Bhat A."/>
            <person name="Loulou A."/>
            <person name="Kallel S."/>
        </authorList>
    </citation>
    <scope>NUCLEOTIDE SEQUENCE</scope>
    <source>
        <strain evidence="2">K-TC2</strain>
    </source>
</reference>
<protein>
    <submittedName>
        <fullName evidence="2">VOC family protein</fullName>
    </submittedName>
</protein>
<sequence length="123" mass="13460">MPFDHIGFNVRNFLRSRDFYVQALGPLDIGILHERDDWAAFGEDGHVLLWIGEPAGPSGRIHVAFAARDRAAVRAFHAAALEAGGRDNGGPGLRPGYGQDYYAAYVIDPDGHNIEAVCRRAET</sequence>
<dbReference type="SUPFAM" id="SSF54593">
    <property type="entry name" value="Glyoxalase/Bleomycin resistance protein/Dihydroxybiphenyl dioxygenase"/>
    <property type="match status" value="1"/>
</dbReference>
<dbReference type="PANTHER" id="PTHR35006:SF2">
    <property type="entry name" value="GLYOXALASE FAMILY PROTEIN (AFU_ORTHOLOGUE AFUA_5G14830)"/>
    <property type="match status" value="1"/>
</dbReference>
<organism evidence="2 3">
    <name type="scientific">Kaistia nematophila</name>
    <dbReference type="NCBI Taxonomy" id="2994654"/>
    <lineage>
        <taxon>Bacteria</taxon>
        <taxon>Pseudomonadati</taxon>
        <taxon>Pseudomonadota</taxon>
        <taxon>Alphaproteobacteria</taxon>
        <taxon>Hyphomicrobiales</taxon>
        <taxon>Kaistiaceae</taxon>
        <taxon>Kaistia</taxon>
    </lineage>
</organism>
<dbReference type="EMBL" id="JAPKNK010000003">
    <property type="protein sequence ID" value="MCX5569256.1"/>
    <property type="molecule type" value="Genomic_DNA"/>
</dbReference>
<evidence type="ECO:0000259" key="1">
    <source>
        <dbReference type="PROSITE" id="PS51819"/>
    </source>
</evidence>
<gene>
    <name evidence="2" type="ORF">OSH07_08630</name>
</gene>
<dbReference type="Pfam" id="PF00903">
    <property type="entry name" value="Glyoxalase"/>
    <property type="match status" value="1"/>
</dbReference>
<dbReference type="InterPro" id="IPR029068">
    <property type="entry name" value="Glyas_Bleomycin-R_OHBP_Dase"/>
</dbReference>
<dbReference type="Proteomes" id="UP001144805">
    <property type="component" value="Unassembled WGS sequence"/>
</dbReference>
<evidence type="ECO:0000313" key="2">
    <source>
        <dbReference type="EMBL" id="MCX5569256.1"/>
    </source>
</evidence>
<keyword evidence="3" id="KW-1185">Reference proteome</keyword>
<dbReference type="Gene3D" id="3.10.180.10">
    <property type="entry name" value="2,3-Dihydroxybiphenyl 1,2-Dioxygenase, domain 1"/>
    <property type="match status" value="1"/>
</dbReference>
<dbReference type="AlphaFoldDB" id="A0A9X3IL77"/>
<dbReference type="PROSITE" id="PS51819">
    <property type="entry name" value="VOC"/>
    <property type="match status" value="1"/>
</dbReference>
<dbReference type="InterPro" id="IPR004360">
    <property type="entry name" value="Glyas_Fos-R_dOase_dom"/>
</dbReference>
<dbReference type="InterPro" id="IPR037523">
    <property type="entry name" value="VOC_core"/>
</dbReference>
<dbReference type="RefSeq" id="WP_266338234.1">
    <property type="nucleotide sequence ID" value="NZ_JAPKNK010000003.1"/>
</dbReference>
<name>A0A9X3IL77_9HYPH</name>
<dbReference type="CDD" id="cd07262">
    <property type="entry name" value="VOC_like"/>
    <property type="match status" value="1"/>
</dbReference>
<evidence type="ECO:0000313" key="3">
    <source>
        <dbReference type="Proteomes" id="UP001144805"/>
    </source>
</evidence>
<proteinExistence type="predicted"/>
<dbReference type="PANTHER" id="PTHR35006">
    <property type="entry name" value="GLYOXALASE FAMILY PROTEIN (AFU_ORTHOLOGUE AFUA_5G14830)"/>
    <property type="match status" value="1"/>
</dbReference>
<feature type="domain" description="VOC" evidence="1">
    <location>
        <begin position="2"/>
        <end position="119"/>
    </location>
</feature>